<keyword evidence="2" id="KW-0560">Oxidoreductase</keyword>
<dbReference type="Gene3D" id="3.30.70.100">
    <property type="match status" value="1"/>
</dbReference>
<evidence type="ECO:0000313" key="2">
    <source>
        <dbReference type="EMBL" id="XDK26718.1"/>
    </source>
</evidence>
<dbReference type="PANTHER" id="PTHR33336">
    <property type="entry name" value="QUINOL MONOOXYGENASE YGIN-RELATED"/>
    <property type="match status" value="1"/>
</dbReference>
<organism evidence="2">
    <name type="scientific">Vibrio sp. HB236076</name>
    <dbReference type="NCBI Taxonomy" id="3232307"/>
    <lineage>
        <taxon>Bacteria</taxon>
        <taxon>Pseudomonadati</taxon>
        <taxon>Pseudomonadota</taxon>
        <taxon>Gammaproteobacteria</taxon>
        <taxon>Vibrionales</taxon>
        <taxon>Vibrionaceae</taxon>
        <taxon>Vibrio</taxon>
    </lineage>
</organism>
<keyword evidence="2" id="KW-0614">Plasmid</keyword>
<feature type="domain" description="ABM" evidence="1">
    <location>
        <begin position="5"/>
        <end position="92"/>
    </location>
</feature>
<dbReference type="EMBL" id="CP162602">
    <property type="protein sequence ID" value="XDK26718.1"/>
    <property type="molecule type" value="Genomic_DNA"/>
</dbReference>
<evidence type="ECO:0000259" key="1">
    <source>
        <dbReference type="PROSITE" id="PS51725"/>
    </source>
</evidence>
<name>A0AB39HJY9_9VIBR</name>
<geneLocation type="plasmid" evidence="2">
    <name>p-HB236076</name>
</geneLocation>
<dbReference type="PROSITE" id="PS51725">
    <property type="entry name" value="ABM"/>
    <property type="match status" value="1"/>
</dbReference>
<dbReference type="InterPro" id="IPR050744">
    <property type="entry name" value="AI-2_Isomerase_LsrG"/>
</dbReference>
<dbReference type="KEGG" id="vih:AB0763_16960"/>
<dbReference type="AlphaFoldDB" id="A0AB39HJY9"/>
<proteinExistence type="predicted"/>
<dbReference type="PANTHER" id="PTHR33336:SF15">
    <property type="entry name" value="ABM DOMAIN-CONTAINING PROTEIN"/>
    <property type="match status" value="1"/>
</dbReference>
<sequence length="96" mass="11107">MQNNVNLLVTLKAKEDKLSEFKEILAKLCSESQKEPGCIEYCSGEVIDENTFFIKECWENEEALEQHKQTSHFLELGPLLGECTTSIELKRVQWNQ</sequence>
<dbReference type="RefSeq" id="WP_306099631.1">
    <property type="nucleotide sequence ID" value="NZ_CP162602.1"/>
</dbReference>
<protein>
    <submittedName>
        <fullName evidence="2">Quinol monooxygenase</fullName>
        <ecNumber evidence="2">1.-.-.-</ecNumber>
    </submittedName>
</protein>
<dbReference type="GO" id="GO:0004497">
    <property type="term" value="F:monooxygenase activity"/>
    <property type="evidence" value="ECO:0007669"/>
    <property type="project" value="UniProtKB-KW"/>
</dbReference>
<dbReference type="EC" id="1.-.-.-" evidence="2"/>
<accession>A0AB39HJY9</accession>
<dbReference type="Pfam" id="PF03992">
    <property type="entry name" value="ABM"/>
    <property type="match status" value="1"/>
</dbReference>
<gene>
    <name evidence="2" type="ORF">AB0763_16960</name>
</gene>
<dbReference type="InterPro" id="IPR011008">
    <property type="entry name" value="Dimeric_a/b-barrel"/>
</dbReference>
<reference evidence="2" key="1">
    <citation type="submission" date="2024-07" db="EMBL/GenBank/DDBJ databases">
        <title>Genome Analysis of a Potential Novel Vibrio Species Secreting pH- and Thermo-stable Alginate Lyase and its Application in Producing Alginate Oligosaccharides.</title>
        <authorList>
            <person name="Huang H."/>
            <person name="Bao K."/>
        </authorList>
    </citation>
    <scope>NUCLEOTIDE SEQUENCE</scope>
    <source>
        <strain evidence="2">HB236076</strain>
        <plasmid evidence="2">p-HB236076</plasmid>
    </source>
</reference>
<dbReference type="SUPFAM" id="SSF54909">
    <property type="entry name" value="Dimeric alpha+beta barrel"/>
    <property type="match status" value="1"/>
</dbReference>
<keyword evidence="2" id="KW-0503">Monooxygenase</keyword>
<dbReference type="InterPro" id="IPR007138">
    <property type="entry name" value="ABM_dom"/>
</dbReference>